<evidence type="ECO:0000256" key="4">
    <source>
        <dbReference type="ARBA" id="ARBA00022801"/>
    </source>
</evidence>
<keyword evidence="4 6" id="KW-0378">Hydrolase</keyword>
<evidence type="ECO:0000256" key="5">
    <source>
        <dbReference type="ARBA" id="ARBA00022842"/>
    </source>
</evidence>
<dbReference type="SUPFAM" id="SSF88723">
    <property type="entry name" value="PIN domain-like"/>
    <property type="match status" value="1"/>
</dbReference>
<accession>A0ABP4X0Y7</accession>
<dbReference type="EC" id="3.1.-.-" evidence="6"/>
<keyword evidence="5 6" id="KW-0460">Magnesium</keyword>
<protein>
    <recommendedName>
        <fullName evidence="6">Ribonuclease VapC</fullName>
        <shortName evidence="6">RNase VapC</shortName>
        <ecNumber evidence="6">3.1.-.-</ecNumber>
    </recommendedName>
    <alternativeName>
        <fullName evidence="6">Toxin VapC</fullName>
    </alternativeName>
</protein>
<dbReference type="Proteomes" id="UP001500655">
    <property type="component" value="Unassembled WGS sequence"/>
</dbReference>
<comment type="cofactor">
    <cofactor evidence="6">
        <name>Mg(2+)</name>
        <dbReference type="ChEBI" id="CHEBI:18420"/>
    </cofactor>
</comment>
<name>A0ABP4X0Y7_9ACTN</name>
<reference evidence="9" key="1">
    <citation type="journal article" date="2019" name="Int. J. Syst. Evol. Microbiol.">
        <title>The Global Catalogue of Microorganisms (GCM) 10K type strain sequencing project: providing services to taxonomists for standard genome sequencing and annotation.</title>
        <authorList>
            <consortium name="The Broad Institute Genomics Platform"/>
            <consortium name="The Broad Institute Genome Sequencing Center for Infectious Disease"/>
            <person name="Wu L."/>
            <person name="Ma J."/>
        </authorList>
    </citation>
    <scope>NUCLEOTIDE SEQUENCE [LARGE SCALE GENOMIC DNA]</scope>
    <source>
        <strain evidence="9">JCM 13249</strain>
    </source>
</reference>
<dbReference type="InterPro" id="IPR029060">
    <property type="entry name" value="PIN-like_dom_sf"/>
</dbReference>
<feature type="binding site" evidence="6">
    <location>
        <position position="99"/>
    </location>
    <ligand>
        <name>Mg(2+)</name>
        <dbReference type="ChEBI" id="CHEBI:18420"/>
    </ligand>
</feature>
<evidence type="ECO:0000256" key="6">
    <source>
        <dbReference type="HAMAP-Rule" id="MF_00265"/>
    </source>
</evidence>
<dbReference type="RefSeq" id="WP_344085018.1">
    <property type="nucleotide sequence ID" value="NZ_BAAALS010000024.1"/>
</dbReference>
<evidence type="ECO:0000256" key="2">
    <source>
        <dbReference type="ARBA" id="ARBA00022722"/>
    </source>
</evidence>
<keyword evidence="1 6" id="KW-1277">Toxin-antitoxin system</keyword>
<dbReference type="HAMAP" id="MF_00265">
    <property type="entry name" value="VapC_Nob1"/>
    <property type="match status" value="1"/>
</dbReference>
<keyword evidence="6" id="KW-0800">Toxin</keyword>
<gene>
    <name evidence="6" type="primary">vapC</name>
    <name evidence="8" type="ORF">GCM10009681_43400</name>
</gene>
<dbReference type="Gene3D" id="3.40.50.1010">
    <property type="entry name" value="5'-nuclease"/>
    <property type="match status" value="1"/>
</dbReference>
<evidence type="ECO:0000313" key="8">
    <source>
        <dbReference type="EMBL" id="GAA1767646.1"/>
    </source>
</evidence>
<proteinExistence type="inferred from homology"/>
<dbReference type="EMBL" id="BAAALS010000024">
    <property type="protein sequence ID" value="GAA1767646.1"/>
    <property type="molecule type" value="Genomic_DNA"/>
</dbReference>
<evidence type="ECO:0000313" key="9">
    <source>
        <dbReference type="Proteomes" id="UP001500655"/>
    </source>
</evidence>
<dbReference type="InterPro" id="IPR002716">
    <property type="entry name" value="PIN_dom"/>
</dbReference>
<dbReference type="Pfam" id="PF01850">
    <property type="entry name" value="PIN"/>
    <property type="match status" value="1"/>
</dbReference>
<keyword evidence="9" id="KW-1185">Reference proteome</keyword>
<evidence type="ECO:0000259" key="7">
    <source>
        <dbReference type="Pfam" id="PF01850"/>
    </source>
</evidence>
<keyword evidence="2 6" id="KW-0540">Nuclease</keyword>
<evidence type="ECO:0000256" key="1">
    <source>
        <dbReference type="ARBA" id="ARBA00022649"/>
    </source>
</evidence>
<comment type="function">
    <text evidence="6">Toxic component of a toxin-antitoxin (TA) system. An RNase.</text>
</comment>
<sequence length="138" mass="15076">MIIVDTGPLVALLHADDRQHERCLNWYDTARGPLIVPQTVAVEVAYFVAQRCGPAVEADFVRSLGPDGPFELAALRPTDMARVAELVEQYADFPLGTVDASVIALAERLNITTVATLDVRHFAAVRPRHVDAFTLQPA</sequence>
<feature type="domain" description="PIN" evidence="7">
    <location>
        <begin position="2"/>
        <end position="124"/>
    </location>
</feature>
<keyword evidence="3 6" id="KW-0479">Metal-binding</keyword>
<organism evidence="8 9">
    <name type="scientific">Luedemannella helvata</name>
    <dbReference type="NCBI Taxonomy" id="349315"/>
    <lineage>
        <taxon>Bacteria</taxon>
        <taxon>Bacillati</taxon>
        <taxon>Actinomycetota</taxon>
        <taxon>Actinomycetes</taxon>
        <taxon>Micromonosporales</taxon>
        <taxon>Micromonosporaceae</taxon>
        <taxon>Luedemannella</taxon>
    </lineage>
</organism>
<feature type="binding site" evidence="6">
    <location>
        <position position="5"/>
    </location>
    <ligand>
        <name>Mg(2+)</name>
        <dbReference type="ChEBI" id="CHEBI:18420"/>
    </ligand>
</feature>
<comment type="similarity">
    <text evidence="6">Belongs to the PINc/VapC protein family.</text>
</comment>
<evidence type="ECO:0000256" key="3">
    <source>
        <dbReference type="ARBA" id="ARBA00022723"/>
    </source>
</evidence>
<comment type="caution">
    <text evidence="8">The sequence shown here is derived from an EMBL/GenBank/DDBJ whole genome shotgun (WGS) entry which is preliminary data.</text>
</comment>
<dbReference type="InterPro" id="IPR022907">
    <property type="entry name" value="VapC_family"/>
</dbReference>